<evidence type="ECO:0000313" key="4">
    <source>
        <dbReference type="Proteomes" id="UP001165289"/>
    </source>
</evidence>
<name>A0AAV7K7M8_9METZ</name>
<comment type="caution">
    <text evidence="3">The sequence shown here is derived from an EMBL/GenBank/DDBJ whole genome shotgun (WGS) entry which is preliminary data.</text>
</comment>
<reference evidence="3 4" key="1">
    <citation type="journal article" date="2023" name="BMC Biol.">
        <title>The compact genome of the sponge Oopsacas minuta (Hexactinellida) is lacking key metazoan core genes.</title>
        <authorList>
            <person name="Santini S."/>
            <person name="Schenkelaars Q."/>
            <person name="Jourda C."/>
            <person name="Duchesne M."/>
            <person name="Belahbib H."/>
            <person name="Rocher C."/>
            <person name="Selva M."/>
            <person name="Riesgo A."/>
            <person name="Vervoort M."/>
            <person name="Leys S.P."/>
            <person name="Kodjabachian L."/>
            <person name="Le Bivic A."/>
            <person name="Borchiellini C."/>
            <person name="Claverie J.M."/>
            <person name="Renard E."/>
        </authorList>
    </citation>
    <scope>NUCLEOTIDE SEQUENCE [LARGE SCALE GENOMIC DNA]</scope>
    <source>
        <strain evidence="3">SPO-2</strain>
    </source>
</reference>
<feature type="transmembrane region" description="Helical" evidence="1">
    <location>
        <begin position="166"/>
        <end position="192"/>
    </location>
</feature>
<feature type="chain" id="PRO_5043832308" evidence="2">
    <location>
        <begin position="20"/>
        <end position="233"/>
    </location>
</feature>
<sequence length="233" mass="26122">MFLRVFTFFTFLFYTIASGSEFTLTLQENEIATAFCLLTGQDDVSFAKTIPELKIGKNGKIFQFTNARPEIGDRFNGFHTPDEHNAMELIGMLTIRDYSSSDLELGLICQQILNNDTLIQLPLTLDSKYSTLSSSPTHPVTTPPPPTTTLQCDNGTVLVTTIVTTIVVTFIATIFILLFVVPKPILICIFLYKHLSQILQRFKAFTYIPSANTTDKRATEEKAQPSSNEENLY</sequence>
<keyword evidence="1" id="KW-1133">Transmembrane helix</keyword>
<organism evidence="3 4">
    <name type="scientific">Oopsacas minuta</name>
    <dbReference type="NCBI Taxonomy" id="111878"/>
    <lineage>
        <taxon>Eukaryota</taxon>
        <taxon>Metazoa</taxon>
        <taxon>Porifera</taxon>
        <taxon>Hexactinellida</taxon>
        <taxon>Hexasterophora</taxon>
        <taxon>Lyssacinosida</taxon>
        <taxon>Leucopsacidae</taxon>
        <taxon>Oopsacas</taxon>
    </lineage>
</organism>
<keyword evidence="1" id="KW-0472">Membrane</keyword>
<keyword evidence="4" id="KW-1185">Reference proteome</keyword>
<accession>A0AAV7K7M8</accession>
<gene>
    <name evidence="3" type="ORF">LOD99_16071</name>
</gene>
<evidence type="ECO:0000313" key="3">
    <source>
        <dbReference type="EMBL" id="KAI6656768.1"/>
    </source>
</evidence>
<feature type="signal peptide" evidence="2">
    <location>
        <begin position="1"/>
        <end position="19"/>
    </location>
</feature>
<keyword evidence="2" id="KW-0732">Signal</keyword>
<dbReference type="Proteomes" id="UP001165289">
    <property type="component" value="Unassembled WGS sequence"/>
</dbReference>
<dbReference type="EMBL" id="JAKMXF010000133">
    <property type="protein sequence ID" value="KAI6656768.1"/>
    <property type="molecule type" value="Genomic_DNA"/>
</dbReference>
<proteinExistence type="predicted"/>
<evidence type="ECO:0000256" key="2">
    <source>
        <dbReference type="SAM" id="SignalP"/>
    </source>
</evidence>
<dbReference type="AlphaFoldDB" id="A0AAV7K7M8"/>
<protein>
    <submittedName>
        <fullName evidence="3">Uncharacterized protein</fullName>
    </submittedName>
</protein>
<keyword evidence="1" id="KW-0812">Transmembrane</keyword>
<evidence type="ECO:0000256" key="1">
    <source>
        <dbReference type="SAM" id="Phobius"/>
    </source>
</evidence>